<reference evidence="10 11" key="1">
    <citation type="submission" date="2014-07" db="EMBL/GenBank/DDBJ databases">
        <title>Expanding our view of genomic diversity in Candidatus Accumulibacter clades.</title>
        <authorList>
            <person name="Skennerton C.T."/>
            <person name="Barr J.J."/>
            <person name="Slater F.R."/>
            <person name="Bond P.L."/>
            <person name="Tyson G.W."/>
        </authorList>
    </citation>
    <scope>NUCLEOTIDE SEQUENCE [LARGE SCALE GENOMIC DNA]</scope>
    <source>
        <strain evidence="11">SK-01</strain>
    </source>
</reference>
<evidence type="ECO:0000256" key="4">
    <source>
        <dbReference type="ARBA" id="ARBA00022741"/>
    </source>
</evidence>
<sequence>MLCAGVIDGDLSEYSILVGEGGPVIIDLPQAVDAAEMFGRGESPTGCQAGAAPWFARLKPV</sequence>
<gene>
    <name evidence="10" type="ORF">CAPSK01_001951</name>
</gene>
<dbReference type="EMBL" id="JDSS02000020">
    <property type="protein sequence ID" value="KFB68555.1"/>
    <property type="molecule type" value="Genomic_DNA"/>
</dbReference>
<evidence type="ECO:0000313" key="10">
    <source>
        <dbReference type="EMBL" id="KFB68555.1"/>
    </source>
</evidence>
<feature type="domain" description="RIO-type" evidence="9">
    <location>
        <begin position="3"/>
        <end position="35"/>
    </location>
</feature>
<evidence type="ECO:0000256" key="3">
    <source>
        <dbReference type="ARBA" id="ARBA00022679"/>
    </source>
</evidence>
<dbReference type="STRING" id="1457154.CAPSK01_001951"/>
<keyword evidence="2" id="KW-0723">Serine/threonine-protein kinase</keyword>
<protein>
    <recommendedName>
        <fullName evidence="1">non-specific serine/threonine protein kinase</fullName>
        <ecNumber evidence="1">2.7.11.1</ecNumber>
    </recommendedName>
</protein>
<evidence type="ECO:0000313" key="11">
    <source>
        <dbReference type="Proteomes" id="UP000019812"/>
    </source>
</evidence>
<proteinExistence type="predicted"/>
<dbReference type="InterPro" id="IPR018934">
    <property type="entry name" value="RIO_dom"/>
</dbReference>
<dbReference type="GO" id="GO:0005524">
    <property type="term" value="F:ATP binding"/>
    <property type="evidence" value="ECO:0007669"/>
    <property type="project" value="UniProtKB-KW"/>
</dbReference>
<comment type="catalytic activity">
    <reaction evidence="8">
        <text>L-seryl-[protein] + ATP = O-phospho-L-seryl-[protein] + ADP + H(+)</text>
        <dbReference type="Rhea" id="RHEA:17989"/>
        <dbReference type="Rhea" id="RHEA-COMP:9863"/>
        <dbReference type="Rhea" id="RHEA-COMP:11604"/>
        <dbReference type="ChEBI" id="CHEBI:15378"/>
        <dbReference type="ChEBI" id="CHEBI:29999"/>
        <dbReference type="ChEBI" id="CHEBI:30616"/>
        <dbReference type="ChEBI" id="CHEBI:83421"/>
        <dbReference type="ChEBI" id="CHEBI:456216"/>
        <dbReference type="EC" id="2.7.11.1"/>
    </reaction>
</comment>
<comment type="catalytic activity">
    <reaction evidence="7">
        <text>L-threonyl-[protein] + ATP = O-phospho-L-threonyl-[protein] + ADP + H(+)</text>
        <dbReference type="Rhea" id="RHEA:46608"/>
        <dbReference type="Rhea" id="RHEA-COMP:11060"/>
        <dbReference type="Rhea" id="RHEA-COMP:11605"/>
        <dbReference type="ChEBI" id="CHEBI:15378"/>
        <dbReference type="ChEBI" id="CHEBI:30013"/>
        <dbReference type="ChEBI" id="CHEBI:30616"/>
        <dbReference type="ChEBI" id="CHEBI:61977"/>
        <dbReference type="ChEBI" id="CHEBI:456216"/>
        <dbReference type="EC" id="2.7.11.1"/>
    </reaction>
</comment>
<evidence type="ECO:0000256" key="6">
    <source>
        <dbReference type="ARBA" id="ARBA00022840"/>
    </source>
</evidence>
<evidence type="ECO:0000256" key="8">
    <source>
        <dbReference type="ARBA" id="ARBA00048679"/>
    </source>
</evidence>
<evidence type="ECO:0000256" key="5">
    <source>
        <dbReference type="ARBA" id="ARBA00022777"/>
    </source>
</evidence>
<dbReference type="EC" id="2.7.11.1" evidence="1"/>
<keyword evidence="5" id="KW-0418">Kinase</keyword>
<evidence type="ECO:0000256" key="2">
    <source>
        <dbReference type="ARBA" id="ARBA00022527"/>
    </source>
</evidence>
<evidence type="ECO:0000256" key="1">
    <source>
        <dbReference type="ARBA" id="ARBA00012513"/>
    </source>
</evidence>
<comment type="caution">
    <text evidence="10">The sequence shown here is derived from an EMBL/GenBank/DDBJ whole genome shotgun (WGS) entry which is preliminary data.</text>
</comment>
<dbReference type="GO" id="GO:0004674">
    <property type="term" value="F:protein serine/threonine kinase activity"/>
    <property type="evidence" value="ECO:0007669"/>
    <property type="project" value="UniProtKB-KW"/>
</dbReference>
<keyword evidence="6" id="KW-0067">ATP-binding</keyword>
<dbReference type="AlphaFoldDB" id="A0A084Y1G1"/>
<dbReference type="Pfam" id="PF01163">
    <property type="entry name" value="RIO1"/>
    <property type="match status" value="1"/>
</dbReference>
<dbReference type="Proteomes" id="UP000019812">
    <property type="component" value="Unassembled WGS sequence"/>
</dbReference>
<dbReference type="Gene3D" id="1.10.510.10">
    <property type="entry name" value="Transferase(Phosphotransferase) domain 1"/>
    <property type="match status" value="1"/>
</dbReference>
<accession>A0A084Y1G1</accession>
<keyword evidence="4" id="KW-0547">Nucleotide-binding</keyword>
<evidence type="ECO:0000259" key="9">
    <source>
        <dbReference type="Pfam" id="PF01163"/>
    </source>
</evidence>
<keyword evidence="3" id="KW-0808">Transferase</keyword>
<name>A0A084Y1G1_9PROT</name>
<evidence type="ECO:0000256" key="7">
    <source>
        <dbReference type="ARBA" id="ARBA00047899"/>
    </source>
</evidence>
<organism evidence="10 11">
    <name type="scientific">Candidatus Accumulibacter vicinus</name>
    <dbReference type="NCBI Taxonomy" id="2954382"/>
    <lineage>
        <taxon>Bacteria</taxon>
        <taxon>Pseudomonadati</taxon>
        <taxon>Pseudomonadota</taxon>
        <taxon>Betaproteobacteria</taxon>
        <taxon>Candidatus Accumulibacter</taxon>
    </lineage>
</organism>